<dbReference type="RefSeq" id="XP_070899435.1">
    <property type="nucleotide sequence ID" value="XM_071039992.1"/>
</dbReference>
<sequence length="70" mass="7917">MHWKCGWAQPLAFLMQRGCTTRHPPGTPRSPVLFHIPFSSSVGSAGHSRLRPWSEQLQEERLLIACFAIC</sequence>
<reference evidence="1 2" key="1">
    <citation type="submission" date="2024-07" db="EMBL/GenBank/DDBJ databases">
        <title>Section-level genome sequencing and comparative genomics of Aspergillus sections Usti and Cavernicolus.</title>
        <authorList>
            <consortium name="Lawrence Berkeley National Laboratory"/>
            <person name="Nybo J.L."/>
            <person name="Vesth T.C."/>
            <person name="Theobald S."/>
            <person name="Frisvad J.C."/>
            <person name="Larsen T.O."/>
            <person name="Kjaerboelling I."/>
            <person name="Rothschild-Mancinelli K."/>
            <person name="Lyhne E.K."/>
            <person name="Kogle M.E."/>
            <person name="Barry K."/>
            <person name="Clum A."/>
            <person name="Na H."/>
            <person name="Ledsgaard L."/>
            <person name="Lin J."/>
            <person name="Lipzen A."/>
            <person name="Kuo A."/>
            <person name="Riley R."/>
            <person name="Mondo S."/>
            <person name="LaButti K."/>
            <person name="Haridas S."/>
            <person name="Pangalinan J."/>
            <person name="Salamov A.A."/>
            <person name="Simmons B.A."/>
            <person name="Magnuson J.K."/>
            <person name="Chen J."/>
            <person name="Drula E."/>
            <person name="Henrissat B."/>
            <person name="Wiebenga A."/>
            <person name="Lubbers R.J."/>
            <person name="Gomes A.C."/>
            <person name="Macurrencykelacurrency M.R."/>
            <person name="Stajich J."/>
            <person name="Grigoriev I.V."/>
            <person name="Mortensen U.H."/>
            <person name="De vries R.P."/>
            <person name="Baker S.E."/>
            <person name="Andersen M.R."/>
        </authorList>
    </citation>
    <scope>NUCLEOTIDE SEQUENCE [LARGE SCALE GENOMIC DNA]</scope>
    <source>
        <strain evidence="1 2">CBS 756.74</strain>
    </source>
</reference>
<dbReference type="GeneID" id="98155156"/>
<dbReference type="EMBL" id="JBFXLR010000019">
    <property type="protein sequence ID" value="KAL2850792.1"/>
    <property type="molecule type" value="Genomic_DNA"/>
</dbReference>
<name>A0ABR4KEU2_9EURO</name>
<comment type="caution">
    <text evidence="1">The sequence shown here is derived from an EMBL/GenBank/DDBJ whole genome shotgun (WGS) entry which is preliminary data.</text>
</comment>
<accession>A0ABR4KEU2</accession>
<evidence type="ECO:0000313" key="2">
    <source>
        <dbReference type="Proteomes" id="UP001610444"/>
    </source>
</evidence>
<dbReference type="Proteomes" id="UP001610444">
    <property type="component" value="Unassembled WGS sequence"/>
</dbReference>
<gene>
    <name evidence="1" type="ORF">BJX68DRAFT_236311</name>
</gene>
<proteinExistence type="predicted"/>
<protein>
    <submittedName>
        <fullName evidence="1">Uncharacterized protein</fullName>
    </submittedName>
</protein>
<organism evidence="1 2">
    <name type="scientific">Aspergillus pseudodeflectus</name>
    <dbReference type="NCBI Taxonomy" id="176178"/>
    <lineage>
        <taxon>Eukaryota</taxon>
        <taxon>Fungi</taxon>
        <taxon>Dikarya</taxon>
        <taxon>Ascomycota</taxon>
        <taxon>Pezizomycotina</taxon>
        <taxon>Eurotiomycetes</taxon>
        <taxon>Eurotiomycetidae</taxon>
        <taxon>Eurotiales</taxon>
        <taxon>Aspergillaceae</taxon>
        <taxon>Aspergillus</taxon>
        <taxon>Aspergillus subgen. Nidulantes</taxon>
    </lineage>
</organism>
<keyword evidence="2" id="KW-1185">Reference proteome</keyword>
<evidence type="ECO:0000313" key="1">
    <source>
        <dbReference type="EMBL" id="KAL2850792.1"/>
    </source>
</evidence>